<evidence type="ECO:0000256" key="2">
    <source>
        <dbReference type="ARBA" id="ARBA00022552"/>
    </source>
</evidence>
<dbReference type="Pfam" id="PF01728">
    <property type="entry name" value="FtsJ"/>
    <property type="match status" value="1"/>
</dbReference>
<keyword evidence="5 7" id="KW-0949">S-adenosyl-L-methionine</keyword>
<gene>
    <name evidence="9" type="ORF">BDW47DRAFT_61335</name>
</gene>
<dbReference type="PANTHER" id="PTHR10920:SF18">
    <property type="entry name" value="RRNA METHYLTRANSFERASE 2, MITOCHONDRIAL"/>
    <property type="match status" value="1"/>
</dbReference>
<dbReference type="PANTHER" id="PTHR10920">
    <property type="entry name" value="RIBOSOMAL RNA METHYLTRANSFERASE"/>
    <property type="match status" value="1"/>
</dbReference>
<dbReference type="RefSeq" id="XP_024669519.1">
    <property type="nucleotide sequence ID" value="XM_024819431.1"/>
</dbReference>
<dbReference type="OrthoDB" id="20105at2759"/>
<dbReference type="InterPro" id="IPR002877">
    <property type="entry name" value="RNA_MeTrfase_FtsJ_dom"/>
</dbReference>
<organism evidence="9 10">
    <name type="scientific">Aspergillus candidus</name>
    <dbReference type="NCBI Taxonomy" id="41067"/>
    <lineage>
        <taxon>Eukaryota</taxon>
        <taxon>Fungi</taxon>
        <taxon>Dikarya</taxon>
        <taxon>Ascomycota</taxon>
        <taxon>Pezizomycotina</taxon>
        <taxon>Eurotiomycetes</taxon>
        <taxon>Eurotiomycetidae</taxon>
        <taxon>Eurotiales</taxon>
        <taxon>Aspergillaceae</taxon>
        <taxon>Aspergillus</taxon>
        <taxon>Aspergillus subgen. Circumdati</taxon>
    </lineage>
</organism>
<dbReference type="InterPro" id="IPR029063">
    <property type="entry name" value="SAM-dependent_MTases_sf"/>
</dbReference>
<keyword evidence="4 9" id="KW-0808">Transferase</keyword>
<feature type="domain" description="Ribosomal RNA methyltransferase FtsJ" evidence="8">
    <location>
        <begin position="52"/>
        <end position="279"/>
    </location>
</feature>
<name>A0A2I2F4D5_ASPCN</name>
<dbReference type="STRING" id="41067.A0A2I2F4D5"/>
<evidence type="ECO:0000313" key="9">
    <source>
        <dbReference type="EMBL" id="PLB35507.1"/>
    </source>
</evidence>
<dbReference type="InterPro" id="IPR050082">
    <property type="entry name" value="RNA_methyltr_RlmE"/>
</dbReference>
<keyword evidence="2" id="KW-0698">rRNA processing</keyword>
<dbReference type="GeneID" id="36526591"/>
<protein>
    <recommendedName>
        <fullName evidence="6">rRNA methyltransferase 2, mitochondrial</fullName>
    </recommendedName>
</protein>
<accession>A0A2I2F4D5</accession>
<evidence type="ECO:0000256" key="6">
    <source>
        <dbReference type="ARBA" id="ARBA00041184"/>
    </source>
</evidence>
<comment type="similarity">
    <text evidence="1">Belongs to the class I-like SAM-binding methyltransferase superfamily. RNA methyltransferase RlmE family.</text>
</comment>
<evidence type="ECO:0000256" key="4">
    <source>
        <dbReference type="ARBA" id="ARBA00022679"/>
    </source>
</evidence>
<evidence type="ECO:0000256" key="5">
    <source>
        <dbReference type="ARBA" id="ARBA00022691"/>
    </source>
</evidence>
<dbReference type="InterPro" id="IPR015507">
    <property type="entry name" value="rRNA-MeTfrase_E"/>
</dbReference>
<proteinExistence type="inferred from homology"/>
<dbReference type="Gene3D" id="3.40.50.150">
    <property type="entry name" value="Vaccinia Virus protein VP39"/>
    <property type="match status" value="1"/>
</dbReference>
<dbReference type="GO" id="GO:0008650">
    <property type="term" value="F:rRNA (uridine-2'-O-)-methyltransferase activity"/>
    <property type="evidence" value="ECO:0007669"/>
    <property type="project" value="TreeGrafter"/>
</dbReference>
<evidence type="ECO:0000256" key="7">
    <source>
        <dbReference type="PIRSR" id="PIRSR005461-1"/>
    </source>
</evidence>
<feature type="active site" description="Proton acceptor" evidence="7">
    <location>
        <position position="236"/>
    </location>
</feature>
<dbReference type="GO" id="GO:0005739">
    <property type="term" value="C:mitochondrion"/>
    <property type="evidence" value="ECO:0007669"/>
    <property type="project" value="TreeGrafter"/>
</dbReference>
<sequence length="292" mass="32579">MFTQLYPACVTRSQQNILIHTIIPRRFASSKRWQARQLKDRFTRDASAQGLKSRAAFKLLQIDEKFHIFKRGQTVVDLGYAPGSWSQVAVSRTQPGGRVLGVDIIPAQPPKGVSAIQGDFLDPKVQEYVMGFVRDSHKGQTQSTVSSNGTISSKHNAVQPGLELDSLDSDSAITQTHPETQDKPKSQFTVDVVLSDMMMNTSGVKFKDHAGSMDLCRAALEFSFVVLKAGGHFICKFYQGAEDRALEKQLKYLFEKVHRLKPESSRSESKEAFFIGLKRKQCATKDQVLTPP</sequence>
<keyword evidence="10" id="KW-1185">Reference proteome</keyword>
<dbReference type="PIRSF" id="PIRSF005461">
    <property type="entry name" value="23S_rRNA_mtase"/>
    <property type="match status" value="1"/>
</dbReference>
<evidence type="ECO:0000259" key="8">
    <source>
        <dbReference type="Pfam" id="PF01728"/>
    </source>
</evidence>
<reference evidence="9 10" key="1">
    <citation type="submission" date="2017-12" db="EMBL/GenBank/DDBJ databases">
        <authorList>
            <consortium name="DOE Joint Genome Institute"/>
            <person name="Haridas S."/>
            <person name="Kjaerbolling I."/>
            <person name="Vesth T.C."/>
            <person name="Frisvad J.C."/>
            <person name="Nybo J.L."/>
            <person name="Theobald S."/>
            <person name="Kuo A."/>
            <person name="Bowyer P."/>
            <person name="Matsuda Y."/>
            <person name="Mondo S."/>
            <person name="Lyhne E.K."/>
            <person name="Kogle M.E."/>
            <person name="Clum A."/>
            <person name="Lipzen A."/>
            <person name="Salamov A."/>
            <person name="Ngan C.Y."/>
            <person name="Daum C."/>
            <person name="Chiniquy J."/>
            <person name="Barry K."/>
            <person name="LaButti K."/>
            <person name="Simmons B.A."/>
            <person name="Magnuson J.K."/>
            <person name="Mortensen U.H."/>
            <person name="Larsen T.O."/>
            <person name="Grigoriev I.V."/>
            <person name="Baker S.E."/>
            <person name="Andersen M.R."/>
            <person name="Nordberg H.P."/>
            <person name="Cantor M.N."/>
            <person name="Hua S.X."/>
        </authorList>
    </citation>
    <scope>NUCLEOTIDE SEQUENCE [LARGE SCALE GENOMIC DNA]</scope>
    <source>
        <strain evidence="9 10">CBS 102.13</strain>
    </source>
</reference>
<evidence type="ECO:0000256" key="1">
    <source>
        <dbReference type="ARBA" id="ARBA00009258"/>
    </source>
</evidence>
<keyword evidence="3 9" id="KW-0489">Methyltransferase</keyword>
<dbReference type="SUPFAM" id="SSF53335">
    <property type="entry name" value="S-adenosyl-L-methionine-dependent methyltransferases"/>
    <property type="match status" value="1"/>
</dbReference>
<evidence type="ECO:0000256" key="3">
    <source>
        <dbReference type="ARBA" id="ARBA00022603"/>
    </source>
</evidence>
<dbReference type="EMBL" id="KZ559161">
    <property type="protein sequence ID" value="PLB35507.1"/>
    <property type="molecule type" value="Genomic_DNA"/>
</dbReference>
<dbReference type="Proteomes" id="UP000234585">
    <property type="component" value="Unassembled WGS sequence"/>
</dbReference>
<dbReference type="AlphaFoldDB" id="A0A2I2F4D5"/>
<dbReference type="HAMAP" id="MF_01547">
    <property type="entry name" value="RNA_methyltr_E"/>
    <property type="match status" value="1"/>
</dbReference>
<evidence type="ECO:0000313" key="10">
    <source>
        <dbReference type="Proteomes" id="UP000234585"/>
    </source>
</evidence>